<gene>
    <name evidence="1" type="ORF">QAD02_009616</name>
</gene>
<evidence type="ECO:0000313" key="2">
    <source>
        <dbReference type="Proteomes" id="UP001239111"/>
    </source>
</evidence>
<evidence type="ECO:0000313" key="1">
    <source>
        <dbReference type="EMBL" id="KAJ8667953.1"/>
    </source>
</evidence>
<accession>A0ACC2NB37</accession>
<keyword evidence="2" id="KW-1185">Reference proteome</keyword>
<protein>
    <submittedName>
        <fullName evidence="1">Uncharacterized protein</fullName>
    </submittedName>
</protein>
<dbReference type="EMBL" id="CM056744">
    <property type="protein sequence ID" value="KAJ8667953.1"/>
    <property type="molecule type" value="Genomic_DNA"/>
</dbReference>
<reference evidence="1" key="1">
    <citation type="submission" date="2023-04" db="EMBL/GenBank/DDBJ databases">
        <title>A chromosome-level genome assembly of the parasitoid wasp Eretmocerus hayati.</title>
        <authorList>
            <person name="Zhong Y."/>
            <person name="Liu S."/>
            <person name="Liu Y."/>
        </authorList>
    </citation>
    <scope>NUCLEOTIDE SEQUENCE</scope>
    <source>
        <strain evidence="1">ZJU_SS_LIU_2023</strain>
    </source>
</reference>
<organism evidence="1 2">
    <name type="scientific">Eretmocerus hayati</name>
    <dbReference type="NCBI Taxonomy" id="131215"/>
    <lineage>
        <taxon>Eukaryota</taxon>
        <taxon>Metazoa</taxon>
        <taxon>Ecdysozoa</taxon>
        <taxon>Arthropoda</taxon>
        <taxon>Hexapoda</taxon>
        <taxon>Insecta</taxon>
        <taxon>Pterygota</taxon>
        <taxon>Neoptera</taxon>
        <taxon>Endopterygota</taxon>
        <taxon>Hymenoptera</taxon>
        <taxon>Apocrita</taxon>
        <taxon>Proctotrupomorpha</taxon>
        <taxon>Chalcidoidea</taxon>
        <taxon>Aphelinidae</taxon>
        <taxon>Aphelininae</taxon>
        <taxon>Eretmocerus</taxon>
    </lineage>
</organism>
<dbReference type="Proteomes" id="UP001239111">
    <property type="component" value="Chromosome 4"/>
</dbReference>
<comment type="caution">
    <text evidence="1">The sequence shown here is derived from an EMBL/GenBank/DDBJ whole genome shotgun (WGS) entry which is preliminary data.</text>
</comment>
<name>A0ACC2NB37_9HYME</name>
<sequence>MSFSPTDYLPSKDLDPISPEELRPNPEEEKILKACREESIYKRAIPMGVMFGLGGLIGAKAGPFMHPKWGVKPAVFGFGLIGYVWGRATYAKVCIRRVLEVPDGNLRKLYEKRFPQYLEKYGVQPQQDPSVYYAEIEPQKRDVSNQYGFNSDIDIPTMTNLDTTPSEYRNLDDLSARDKIAPREQISYDDLRQQNRQQFSNRPYPGNPSQTQERLRRAPDNAPRPTEREAPFPESPGGRKTKYGDAWDE</sequence>
<proteinExistence type="predicted"/>